<dbReference type="Proteomes" id="UP000774804">
    <property type="component" value="Unassembled WGS sequence"/>
</dbReference>
<dbReference type="GO" id="GO:0016787">
    <property type="term" value="F:hydrolase activity"/>
    <property type="evidence" value="ECO:0007669"/>
    <property type="project" value="UniProtKB-KW"/>
</dbReference>
<dbReference type="InterPro" id="IPR001584">
    <property type="entry name" value="Integrase_cat-core"/>
</dbReference>
<dbReference type="Pfam" id="PF05970">
    <property type="entry name" value="PIF1"/>
    <property type="match status" value="1"/>
</dbReference>
<sequence length="345" mass="39212">MGGRTAHSTFKIPLKLNDTSTCSSYKQFHLKGLIQKASLVIWDETPMTHRHAFEAVDRSLRDLMDNDDEPFGGKVFVLSGDFRQILPVVVRGTRAQTPLNSAYAVLRHEINALMQRYVVWAESQWPDCKVIEVLTDGGGEFLNGSNDVWYQQHGITHTVTPNNVSRLNMVERTHKTLQGMLKTMMKDSGFPTSFWVEALYYAVYLKNRSFSSATNCTPYEEMWGRRPDILYVRKFGALAYVHTKVGPSRHKFADNCRIEFVLGYRDGTLGCKVYFPPEGSVQVAGQVTVNEQILYKDRHHNDFDRRVRDWAIEEHPDLTNTGRRDYVLPVVEGSGDGDAVDNGSP</sequence>
<dbReference type="GO" id="GO:0005524">
    <property type="term" value="F:ATP binding"/>
    <property type="evidence" value="ECO:0007669"/>
    <property type="project" value="UniProtKB-KW"/>
</dbReference>
<dbReference type="AlphaFoldDB" id="A0A8T1EW79"/>
<keyword evidence="1" id="KW-0547">Nucleotide-binding</keyword>
<dbReference type="GO" id="GO:0000723">
    <property type="term" value="P:telomere maintenance"/>
    <property type="evidence" value="ECO:0007669"/>
    <property type="project" value="InterPro"/>
</dbReference>
<dbReference type="Gene3D" id="3.30.420.10">
    <property type="entry name" value="Ribonuclease H-like superfamily/Ribonuclease H"/>
    <property type="match status" value="1"/>
</dbReference>
<evidence type="ECO:0000313" key="8">
    <source>
        <dbReference type="Proteomes" id="UP000697107"/>
    </source>
</evidence>
<dbReference type="SUPFAM" id="SSF53098">
    <property type="entry name" value="Ribonuclease H-like"/>
    <property type="match status" value="1"/>
</dbReference>
<dbReference type="GO" id="GO:0015074">
    <property type="term" value="P:DNA integration"/>
    <property type="evidence" value="ECO:0007669"/>
    <property type="project" value="InterPro"/>
</dbReference>
<dbReference type="GO" id="GO:0006310">
    <property type="term" value="P:DNA recombination"/>
    <property type="evidence" value="ECO:0007669"/>
    <property type="project" value="UniProtKB-KW"/>
</dbReference>
<comment type="caution">
    <text evidence="6">The sequence shown here is derived from an EMBL/GenBank/DDBJ whole genome shotgun (WGS) entry which is preliminary data.</text>
</comment>
<dbReference type="Proteomes" id="UP000760860">
    <property type="component" value="Unassembled WGS sequence"/>
</dbReference>
<dbReference type="InterPro" id="IPR012337">
    <property type="entry name" value="RNaseH-like_sf"/>
</dbReference>
<keyword evidence="1" id="KW-0347">Helicase</keyword>
<dbReference type="InterPro" id="IPR057670">
    <property type="entry name" value="SH3_retrovirus"/>
</dbReference>
<dbReference type="InterPro" id="IPR036397">
    <property type="entry name" value="RNaseH_sf"/>
</dbReference>
<dbReference type="InterPro" id="IPR010285">
    <property type="entry name" value="DNA_helicase_pif1-like_DEAD"/>
</dbReference>
<feature type="domain" description="Integrase catalytic" evidence="2">
    <location>
        <begin position="42"/>
        <end position="226"/>
    </location>
</feature>
<gene>
    <name evidence="3" type="ORF">PC113_g21771</name>
    <name evidence="4" type="ORF">PC115_g18671</name>
    <name evidence="5" type="ORF">PC117_g22995</name>
    <name evidence="6" type="ORF">PC118_g21450</name>
    <name evidence="7" type="ORF">PC129_g20276</name>
</gene>
<keyword evidence="1" id="KW-0378">Hydrolase</keyword>
<evidence type="ECO:0000259" key="2">
    <source>
        <dbReference type="PROSITE" id="PS50994"/>
    </source>
</evidence>
<dbReference type="GO" id="GO:0006281">
    <property type="term" value="P:DNA repair"/>
    <property type="evidence" value="ECO:0007669"/>
    <property type="project" value="UniProtKB-KW"/>
</dbReference>
<keyword evidence="1" id="KW-0067">ATP-binding</keyword>
<keyword evidence="1" id="KW-0233">DNA recombination</keyword>
<accession>A0A8T1EW79</accession>
<comment type="similarity">
    <text evidence="1">Belongs to the helicase family.</text>
</comment>
<dbReference type="PANTHER" id="PTHR10492:SF57">
    <property type="entry name" value="ATP-DEPENDENT DNA HELICASE"/>
    <property type="match status" value="1"/>
</dbReference>
<dbReference type="EC" id="5.6.2.3" evidence="1"/>
<dbReference type="PROSITE" id="PS50994">
    <property type="entry name" value="INTEGRASE"/>
    <property type="match status" value="1"/>
</dbReference>
<dbReference type="PANTHER" id="PTHR10492">
    <property type="match status" value="1"/>
</dbReference>
<dbReference type="Pfam" id="PF25597">
    <property type="entry name" value="SH3_retrovirus"/>
    <property type="match status" value="1"/>
</dbReference>
<comment type="cofactor">
    <cofactor evidence="1">
        <name>Mg(2+)</name>
        <dbReference type="ChEBI" id="CHEBI:18420"/>
    </cofactor>
</comment>
<evidence type="ECO:0000313" key="7">
    <source>
        <dbReference type="EMBL" id="KAG3208700.1"/>
    </source>
</evidence>
<comment type="catalytic activity">
    <reaction evidence="1">
        <text>ATP + H2O = ADP + phosphate + H(+)</text>
        <dbReference type="Rhea" id="RHEA:13065"/>
        <dbReference type="ChEBI" id="CHEBI:15377"/>
        <dbReference type="ChEBI" id="CHEBI:15378"/>
        <dbReference type="ChEBI" id="CHEBI:30616"/>
        <dbReference type="ChEBI" id="CHEBI:43474"/>
        <dbReference type="ChEBI" id="CHEBI:456216"/>
        <dbReference type="EC" id="5.6.2.3"/>
    </reaction>
</comment>
<reference evidence="6" key="1">
    <citation type="submission" date="2018-10" db="EMBL/GenBank/DDBJ databases">
        <title>Effector identification in a new, highly contiguous assembly of the strawberry crown rot pathogen Phytophthora cactorum.</title>
        <authorList>
            <person name="Armitage A.D."/>
            <person name="Nellist C.F."/>
            <person name="Bates H."/>
            <person name="Vickerstaff R.J."/>
            <person name="Harrison R.J."/>
        </authorList>
    </citation>
    <scope>NUCLEOTIDE SEQUENCE</scope>
    <source>
        <strain evidence="3">15-7</strain>
        <strain evidence="4">4032</strain>
        <strain evidence="5">4040</strain>
        <strain evidence="6">P415</strain>
        <strain evidence="7">P421</strain>
    </source>
</reference>
<dbReference type="Proteomes" id="UP000697107">
    <property type="component" value="Unassembled WGS sequence"/>
</dbReference>
<evidence type="ECO:0000313" key="5">
    <source>
        <dbReference type="EMBL" id="KAG2896460.1"/>
    </source>
</evidence>
<name>A0A8T1EW79_9STRA</name>
<dbReference type="Gene3D" id="3.40.50.300">
    <property type="entry name" value="P-loop containing nucleotide triphosphate hydrolases"/>
    <property type="match status" value="1"/>
</dbReference>
<evidence type="ECO:0000313" key="4">
    <source>
        <dbReference type="EMBL" id="KAG2892818.1"/>
    </source>
</evidence>
<dbReference type="EMBL" id="RCMI01000984">
    <property type="protein sequence ID" value="KAG2892818.1"/>
    <property type="molecule type" value="Genomic_DNA"/>
</dbReference>
<dbReference type="GO" id="GO:0003676">
    <property type="term" value="F:nucleic acid binding"/>
    <property type="evidence" value="ECO:0007669"/>
    <property type="project" value="InterPro"/>
</dbReference>
<evidence type="ECO:0000313" key="6">
    <source>
        <dbReference type="EMBL" id="KAG2962379.1"/>
    </source>
</evidence>
<dbReference type="Proteomes" id="UP000736787">
    <property type="component" value="Unassembled WGS sequence"/>
</dbReference>
<keyword evidence="1" id="KW-0227">DNA damage</keyword>
<dbReference type="SUPFAM" id="SSF52540">
    <property type="entry name" value="P-loop containing nucleoside triphosphate hydrolases"/>
    <property type="match status" value="1"/>
</dbReference>
<dbReference type="EMBL" id="RCMK01001339">
    <property type="protein sequence ID" value="KAG2896460.1"/>
    <property type="molecule type" value="Genomic_DNA"/>
</dbReference>
<dbReference type="EMBL" id="RCMG01001477">
    <property type="protein sequence ID" value="KAG2826407.1"/>
    <property type="molecule type" value="Genomic_DNA"/>
</dbReference>
<organism evidence="6 8">
    <name type="scientific">Phytophthora cactorum</name>
    <dbReference type="NCBI Taxonomy" id="29920"/>
    <lineage>
        <taxon>Eukaryota</taxon>
        <taxon>Sar</taxon>
        <taxon>Stramenopiles</taxon>
        <taxon>Oomycota</taxon>
        <taxon>Peronosporomycetes</taxon>
        <taxon>Peronosporales</taxon>
        <taxon>Peronosporaceae</taxon>
        <taxon>Phytophthora</taxon>
    </lineage>
</organism>
<keyword evidence="1" id="KW-0234">DNA repair</keyword>
<proteinExistence type="inferred from homology"/>
<dbReference type="Proteomes" id="UP000735874">
    <property type="component" value="Unassembled WGS sequence"/>
</dbReference>
<evidence type="ECO:0000313" key="3">
    <source>
        <dbReference type="EMBL" id="KAG2826407.1"/>
    </source>
</evidence>
<dbReference type="VEuPathDB" id="FungiDB:PC110_g20703"/>
<evidence type="ECO:0000256" key="1">
    <source>
        <dbReference type="RuleBase" id="RU363044"/>
    </source>
</evidence>
<dbReference type="EMBL" id="RCMV01001417">
    <property type="protein sequence ID" value="KAG3208700.1"/>
    <property type="molecule type" value="Genomic_DNA"/>
</dbReference>
<dbReference type="EMBL" id="RCML01001467">
    <property type="protein sequence ID" value="KAG2962379.1"/>
    <property type="molecule type" value="Genomic_DNA"/>
</dbReference>
<dbReference type="InterPro" id="IPR027417">
    <property type="entry name" value="P-loop_NTPase"/>
</dbReference>
<dbReference type="GO" id="GO:0043139">
    <property type="term" value="F:5'-3' DNA helicase activity"/>
    <property type="evidence" value="ECO:0007669"/>
    <property type="project" value="UniProtKB-EC"/>
</dbReference>
<protein>
    <recommendedName>
        <fullName evidence="1">ATP-dependent DNA helicase</fullName>
        <ecNumber evidence="1">5.6.2.3</ecNumber>
    </recommendedName>
</protein>